<protein>
    <submittedName>
        <fullName evidence="6">LysR family transcriptional regulator</fullName>
    </submittedName>
</protein>
<dbReference type="InterPro" id="IPR050950">
    <property type="entry name" value="HTH-type_LysR_regulators"/>
</dbReference>
<evidence type="ECO:0000256" key="4">
    <source>
        <dbReference type="ARBA" id="ARBA00023163"/>
    </source>
</evidence>
<dbReference type="SUPFAM" id="SSF46785">
    <property type="entry name" value="Winged helix' DNA-binding domain"/>
    <property type="match status" value="1"/>
</dbReference>
<comment type="similarity">
    <text evidence="1">Belongs to the LysR transcriptional regulatory family.</text>
</comment>
<dbReference type="InterPro" id="IPR005119">
    <property type="entry name" value="LysR_subst-bd"/>
</dbReference>
<dbReference type="CDD" id="cd05466">
    <property type="entry name" value="PBP2_LTTR_substrate"/>
    <property type="match status" value="1"/>
</dbReference>
<keyword evidence="4" id="KW-0804">Transcription</keyword>
<comment type="caution">
    <text evidence="6">The sequence shown here is derived from an EMBL/GenBank/DDBJ whole genome shotgun (WGS) entry which is preliminary data.</text>
</comment>
<dbReference type="InterPro" id="IPR036388">
    <property type="entry name" value="WH-like_DNA-bd_sf"/>
</dbReference>
<dbReference type="Pfam" id="PF03466">
    <property type="entry name" value="LysR_substrate"/>
    <property type="match status" value="1"/>
</dbReference>
<dbReference type="Gene3D" id="1.10.10.10">
    <property type="entry name" value="Winged helix-like DNA-binding domain superfamily/Winged helix DNA-binding domain"/>
    <property type="match status" value="1"/>
</dbReference>
<evidence type="ECO:0000259" key="5">
    <source>
        <dbReference type="PROSITE" id="PS50931"/>
    </source>
</evidence>
<organism evidence="6 7">
    <name type="scientific">Almyronema epifaneia S1</name>
    <dbReference type="NCBI Taxonomy" id="2991925"/>
    <lineage>
        <taxon>Bacteria</taxon>
        <taxon>Bacillati</taxon>
        <taxon>Cyanobacteriota</taxon>
        <taxon>Cyanophyceae</taxon>
        <taxon>Nodosilineales</taxon>
        <taxon>Nodosilineaceae</taxon>
        <taxon>Almyronema</taxon>
        <taxon>Almyronema epifaneia</taxon>
    </lineage>
</organism>
<dbReference type="Proteomes" id="UP001600165">
    <property type="component" value="Unassembled WGS sequence"/>
</dbReference>
<evidence type="ECO:0000313" key="6">
    <source>
        <dbReference type="EMBL" id="MFE4108192.1"/>
    </source>
</evidence>
<evidence type="ECO:0000256" key="2">
    <source>
        <dbReference type="ARBA" id="ARBA00023015"/>
    </source>
</evidence>
<dbReference type="InterPro" id="IPR000847">
    <property type="entry name" value="LysR_HTH_N"/>
</dbReference>
<evidence type="ECO:0000256" key="1">
    <source>
        <dbReference type="ARBA" id="ARBA00009437"/>
    </source>
</evidence>
<dbReference type="RefSeq" id="WP_377967671.1">
    <property type="nucleotide sequence ID" value="NZ_JBHZOL010000101.1"/>
</dbReference>
<name>A0ABW6IK16_9CYAN</name>
<dbReference type="Gene3D" id="3.40.190.290">
    <property type="match status" value="1"/>
</dbReference>
<dbReference type="PRINTS" id="PR00039">
    <property type="entry name" value="HTHLYSR"/>
</dbReference>
<gene>
    <name evidence="6" type="ORF">ACFVKH_18060</name>
</gene>
<accession>A0ABW6IK16</accession>
<dbReference type="SUPFAM" id="SSF53850">
    <property type="entry name" value="Periplasmic binding protein-like II"/>
    <property type="match status" value="1"/>
</dbReference>
<keyword evidence="2" id="KW-0805">Transcription regulation</keyword>
<dbReference type="InterPro" id="IPR036390">
    <property type="entry name" value="WH_DNA-bd_sf"/>
</dbReference>
<reference evidence="6 7" key="1">
    <citation type="submission" date="2024-10" db="EMBL/GenBank/DDBJ databases">
        <authorList>
            <person name="Ratan Roy A."/>
            <person name="Morales Sandoval P.H."/>
            <person name="De Los Santos Villalobos S."/>
            <person name="Chakraborty S."/>
            <person name="Mukherjee J."/>
        </authorList>
    </citation>
    <scope>NUCLEOTIDE SEQUENCE [LARGE SCALE GENOMIC DNA]</scope>
    <source>
        <strain evidence="6 7">S1</strain>
    </source>
</reference>
<dbReference type="Pfam" id="PF00126">
    <property type="entry name" value="HTH_1"/>
    <property type="match status" value="1"/>
</dbReference>
<keyword evidence="7" id="KW-1185">Reference proteome</keyword>
<feature type="domain" description="HTH lysR-type" evidence="5">
    <location>
        <begin position="45"/>
        <end position="102"/>
    </location>
</feature>
<keyword evidence="3" id="KW-0238">DNA-binding</keyword>
<evidence type="ECO:0000256" key="3">
    <source>
        <dbReference type="ARBA" id="ARBA00023125"/>
    </source>
</evidence>
<sequence>MATVKPAATSIASIKFFDRLRVGLPLRLSASQATTAAMGYLQQNLKFSQLQALIAVADSGSFSEAALQLDLSQSAISYAIATLEAELGVVLVSRGRYGAHLTPVGEQIVNRSRQITYLMEDITKQANLAKGLRGGQIRISAFRSAATHLLPEVIAEFCRRYPAIAVRLSEHDDSPQVEDDLRQGRADIGLTYLPTEPVFEHWELLQDEFVVLLPPQFERVKALDWSMLTQHPLIMAPVGDVCDAMVYAHCAQYGVELQPTYQVRSDATIVNMVAQGLGAAISPRLAAEPIPATVQVCSLPVPLWRSIRVTIFADAMLTPAAFTFIDLLKAQLKKQPEP</sequence>
<proteinExistence type="inferred from homology"/>
<dbReference type="PANTHER" id="PTHR30419">
    <property type="entry name" value="HTH-TYPE TRANSCRIPTIONAL REGULATOR YBHD"/>
    <property type="match status" value="1"/>
</dbReference>
<dbReference type="PROSITE" id="PS50931">
    <property type="entry name" value="HTH_LYSR"/>
    <property type="match status" value="1"/>
</dbReference>
<dbReference type="EMBL" id="JBHZOL010000101">
    <property type="protein sequence ID" value="MFE4108192.1"/>
    <property type="molecule type" value="Genomic_DNA"/>
</dbReference>
<evidence type="ECO:0000313" key="7">
    <source>
        <dbReference type="Proteomes" id="UP001600165"/>
    </source>
</evidence>